<dbReference type="Proteomes" id="UP000079169">
    <property type="component" value="Unplaced"/>
</dbReference>
<feature type="region of interest" description="Disordered" evidence="1">
    <location>
        <begin position="370"/>
        <end position="416"/>
    </location>
</feature>
<name>A0A1S3D4Z2_DIACI</name>
<evidence type="ECO:0000256" key="1">
    <source>
        <dbReference type="SAM" id="MobiDB-lite"/>
    </source>
</evidence>
<evidence type="ECO:0000313" key="4">
    <source>
        <dbReference type="RefSeq" id="XP_008474520.1"/>
    </source>
</evidence>
<evidence type="ECO:0000313" key="3">
    <source>
        <dbReference type="Proteomes" id="UP000079169"/>
    </source>
</evidence>
<dbReference type="OMA" id="VIMTESH"/>
<feature type="compositionally biased region" description="Basic and acidic residues" evidence="1">
    <location>
        <begin position="482"/>
        <end position="493"/>
    </location>
</feature>
<proteinExistence type="predicted"/>
<sequence length="648" mass="75144">MDPINLPESEPKENKYTLLDQYNDMLQQEAQEDHEFFTNKYYVSRKHNAGSLFNDDSEFLTYVVVNNQIALDQYIKDQKKRQNVLKKGKINVNYNHEFSNKYVPGKRTAICPKTSCLSRPQMTAAFYQYKKHKLIEKSFLSQIHEENEEFQAYIQTMWRNGNYQRAMDIHPDVQIIIDNYWQTKITEAKSVYPSVYRNINTVPLTLSGEESEQIYLSHVSELQSEGTYHEISQPIRIQDEYHLTTDPKVMSSWLQFIEKNSMPDSESLCLDQDGTVETLAMKNNCQVVMTTSSVKTLLNNLGENHYAASWMLPVHIKLITDPSTGLEKKVIFVDKKLAHKHLTKTEKMFWFGKIAAKKFCYDFSQQIKSNDTKGPKPKNKRTRATDETSDENVDKIENTHSDDTKVNDPSNHKDMTKMNEDLESENINKANEQPKCKDEVIEPPVTPSRVTRSQMKNLKICLNEDPKKSDQETSKTSTTMDQKARESNYDCRGDSSCSDEDSEEDNGLIIDVPCDQEDPEQTDIDTTELKQDSPMRVEEPMFCIHWTNSKEPGNSSPYLCIRAKVEYQCEYGAEMSTLHELLDEWISLYLRPKTDLLRVRVTYDNLEVIMTESHRISDLSHQIQSQYRVNPRHVIGNLTILSKMLLTV</sequence>
<dbReference type="Pfam" id="PF10505">
    <property type="entry name" value="NARG2_C"/>
    <property type="match status" value="1"/>
</dbReference>
<dbReference type="KEGG" id="dci:103511574"/>
<protein>
    <submittedName>
        <fullName evidence="4">Uncharacterized protein LOC103511574</fullName>
    </submittedName>
</protein>
<feature type="domain" description="Little elongation complex subunit 2 C-terminal" evidence="2">
    <location>
        <begin position="555"/>
        <end position="645"/>
    </location>
</feature>
<dbReference type="GeneID" id="103511574"/>
<dbReference type="STRING" id="121845.A0A1S3D4Z2"/>
<reference evidence="4" key="1">
    <citation type="submission" date="2025-08" db="UniProtKB">
        <authorList>
            <consortium name="RefSeq"/>
        </authorList>
    </citation>
    <scope>IDENTIFICATION</scope>
</reference>
<feature type="compositionally biased region" description="Basic and acidic residues" evidence="1">
    <location>
        <begin position="462"/>
        <end position="473"/>
    </location>
</feature>
<keyword evidence="3" id="KW-1185">Reference proteome</keyword>
<dbReference type="PaxDb" id="121845-A0A1S3D4Z2"/>
<evidence type="ECO:0000259" key="2">
    <source>
        <dbReference type="Pfam" id="PF10505"/>
    </source>
</evidence>
<gene>
    <name evidence="4" type="primary">LOC103511574</name>
</gene>
<dbReference type="GO" id="GO:0045945">
    <property type="term" value="P:positive regulation of transcription by RNA polymerase III"/>
    <property type="evidence" value="ECO:0007669"/>
    <property type="project" value="TreeGrafter"/>
</dbReference>
<dbReference type="AlphaFoldDB" id="A0A1S3D4Z2"/>
<dbReference type="RefSeq" id="XP_008474520.1">
    <property type="nucleotide sequence ID" value="XM_008476298.3"/>
</dbReference>
<dbReference type="PANTHER" id="PTHR14633">
    <property type="entry name" value="LITTLE ELONGATION COMPLEX SUBUNIT 2"/>
    <property type="match status" value="1"/>
</dbReference>
<feature type="region of interest" description="Disordered" evidence="1">
    <location>
        <begin position="430"/>
        <end position="506"/>
    </location>
</feature>
<dbReference type="GO" id="GO:0042796">
    <property type="term" value="P:snRNA transcription by RNA polymerase III"/>
    <property type="evidence" value="ECO:0007669"/>
    <property type="project" value="TreeGrafter"/>
</dbReference>
<feature type="compositionally biased region" description="Acidic residues" evidence="1">
    <location>
        <begin position="497"/>
        <end position="506"/>
    </location>
</feature>
<dbReference type="GO" id="GO:0008023">
    <property type="term" value="C:transcription elongation factor complex"/>
    <property type="evidence" value="ECO:0007669"/>
    <property type="project" value="InterPro"/>
</dbReference>
<accession>A0A1S3D4Z2</accession>
<dbReference type="GO" id="GO:0042795">
    <property type="term" value="P:snRNA transcription by RNA polymerase II"/>
    <property type="evidence" value="ECO:0007669"/>
    <property type="project" value="TreeGrafter"/>
</dbReference>
<dbReference type="InterPro" id="IPR019535">
    <property type="entry name" value="ICE2_C"/>
</dbReference>
<feature type="compositionally biased region" description="Basic and acidic residues" evidence="1">
    <location>
        <begin position="392"/>
        <end position="416"/>
    </location>
</feature>
<dbReference type="PANTHER" id="PTHR14633:SF3">
    <property type="entry name" value="LITTLE ELONGATION COMPLEX SUBUNIT 2"/>
    <property type="match status" value="1"/>
</dbReference>
<organism evidence="3 4">
    <name type="scientific">Diaphorina citri</name>
    <name type="common">Asian citrus psyllid</name>
    <dbReference type="NCBI Taxonomy" id="121845"/>
    <lineage>
        <taxon>Eukaryota</taxon>
        <taxon>Metazoa</taxon>
        <taxon>Ecdysozoa</taxon>
        <taxon>Arthropoda</taxon>
        <taxon>Hexapoda</taxon>
        <taxon>Insecta</taxon>
        <taxon>Pterygota</taxon>
        <taxon>Neoptera</taxon>
        <taxon>Paraneoptera</taxon>
        <taxon>Hemiptera</taxon>
        <taxon>Sternorrhyncha</taxon>
        <taxon>Psylloidea</taxon>
        <taxon>Psyllidae</taxon>
        <taxon>Diaphorininae</taxon>
        <taxon>Diaphorina</taxon>
    </lineage>
</organism>